<feature type="compositionally biased region" description="Basic and acidic residues" evidence="1">
    <location>
        <begin position="7"/>
        <end position="16"/>
    </location>
</feature>
<name>A0AAN0RI91_9RHOB</name>
<dbReference type="RefSeq" id="WP_052377066.1">
    <property type="nucleotide sequence ID" value="NZ_CP003984.1"/>
</dbReference>
<dbReference type="AlphaFoldDB" id="A0AAN0RI91"/>
<dbReference type="Proteomes" id="UP000028680">
    <property type="component" value="Chromosome"/>
</dbReference>
<feature type="region of interest" description="Disordered" evidence="1">
    <location>
        <begin position="1"/>
        <end position="28"/>
    </location>
</feature>
<accession>A0AAN0RI91</accession>
<proteinExistence type="predicted"/>
<dbReference type="KEGG" id="ptp:RCA23_c11730"/>
<protein>
    <recommendedName>
        <fullName evidence="4">DUF5681 domain-containing protein</fullName>
    </recommendedName>
</protein>
<evidence type="ECO:0000313" key="3">
    <source>
        <dbReference type="Proteomes" id="UP000028680"/>
    </source>
</evidence>
<dbReference type="EMBL" id="CP003984">
    <property type="protein sequence ID" value="AII86721.1"/>
    <property type="molecule type" value="Genomic_DNA"/>
</dbReference>
<evidence type="ECO:0000256" key="1">
    <source>
        <dbReference type="SAM" id="MobiDB-lite"/>
    </source>
</evidence>
<sequence>MLSLDMKNGRNTDGKFSDGNAGRPKGSRNKATIAIDSLLEGQAEALTQTAISKALEGDSIALRLCMDRIAPPMKDKPVVFPLPQMCDAIDASEAAGSVLRAVSYGTLTPIEGTRVMGLIDSYRRTLELTDIEYRLKALEGDHADH</sequence>
<gene>
    <name evidence="2" type="ORF">RCA23_c11730</name>
</gene>
<reference evidence="2 3" key="1">
    <citation type="journal article" date="2014" name="ISME J.">
        <title>Adaptation of an abundant Roseobacter RCA organism to pelagic systems revealed by genomic and transcriptomic analyses.</title>
        <authorList>
            <person name="Voget S."/>
            <person name="Wemheuer B."/>
            <person name="Brinkhoff T."/>
            <person name="Vollmers J."/>
            <person name="Dietrich S."/>
            <person name="Giebel H.A."/>
            <person name="Beardsley C."/>
            <person name="Sardemann C."/>
            <person name="Bakenhus I."/>
            <person name="Billerbeck S."/>
            <person name="Daniel R."/>
            <person name="Simon M."/>
        </authorList>
    </citation>
    <scope>NUCLEOTIDE SEQUENCE [LARGE SCALE GENOMIC DNA]</scope>
    <source>
        <strain evidence="2 3">RCA23</strain>
    </source>
</reference>
<evidence type="ECO:0008006" key="4">
    <source>
        <dbReference type="Google" id="ProtNLM"/>
    </source>
</evidence>
<organism evidence="2 3">
    <name type="scientific">Planktomarina temperata RCA23</name>
    <dbReference type="NCBI Taxonomy" id="666509"/>
    <lineage>
        <taxon>Bacteria</taxon>
        <taxon>Pseudomonadati</taxon>
        <taxon>Pseudomonadota</taxon>
        <taxon>Alphaproteobacteria</taxon>
        <taxon>Rhodobacterales</taxon>
        <taxon>Paracoccaceae</taxon>
        <taxon>Planktomarina</taxon>
    </lineage>
</organism>
<evidence type="ECO:0000313" key="2">
    <source>
        <dbReference type="EMBL" id="AII86721.1"/>
    </source>
</evidence>
<keyword evidence="3" id="KW-1185">Reference proteome</keyword>